<dbReference type="EMBL" id="LR796706">
    <property type="protein sequence ID" value="CAB4161339.1"/>
    <property type="molecule type" value="Genomic_DNA"/>
</dbReference>
<protein>
    <submittedName>
        <fullName evidence="2">Uncharacterized protein</fullName>
    </submittedName>
</protein>
<feature type="region of interest" description="Disordered" evidence="1">
    <location>
        <begin position="1"/>
        <end position="57"/>
    </location>
</feature>
<evidence type="ECO:0000256" key="1">
    <source>
        <dbReference type="SAM" id="MobiDB-lite"/>
    </source>
</evidence>
<organism evidence="2">
    <name type="scientific">uncultured Caudovirales phage</name>
    <dbReference type="NCBI Taxonomy" id="2100421"/>
    <lineage>
        <taxon>Viruses</taxon>
        <taxon>Duplodnaviria</taxon>
        <taxon>Heunggongvirae</taxon>
        <taxon>Uroviricota</taxon>
        <taxon>Caudoviricetes</taxon>
        <taxon>Peduoviridae</taxon>
        <taxon>Maltschvirus</taxon>
        <taxon>Maltschvirus maltsch</taxon>
    </lineage>
</organism>
<accession>A0A6J5NPS5</accession>
<proteinExistence type="predicted"/>
<feature type="compositionally biased region" description="Polar residues" evidence="1">
    <location>
        <begin position="13"/>
        <end position="26"/>
    </location>
</feature>
<gene>
    <name evidence="2" type="ORF">UFOVP728_43</name>
</gene>
<name>A0A6J5NPS5_9CAUD</name>
<sequence length="71" mass="7337">MCLFDAPDYPAPQQYQDAKMPNNQAASDPAGSARRNMRAQGGGMAASTLLTGPSGVENNALALGRTTLLGQ</sequence>
<evidence type="ECO:0000313" key="2">
    <source>
        <dbReference type="EMBL" id="CAB4161339.1"/>
    </source>
</evidence>
<reference evidence="2" key="1">
    <citation type="submission" date="2020-04" db="EMBL/GenBank/DDBJ databases">
        <authorList>
            <person name="Chiriac C."/>
            <person name="Salcher M."/>
            <person name="Ghai R."/>
            <person name="Kavagutti S V."/>
        </authorList>
    </citation>
    <scope>NUCLEOTIDE SEQUENCE</scope>
</reference>